<dbReference type="InterPro" id="IPR044216">
    <property type="entry name" value="WDL7"/>
</dbReference>
<feature type="region of interest" description="Disordered" evidence="1">
    <location>
        <begin position="442"/>
        <end position="543"/>
    </location>
</feature>
<feature type="region of interest" description="Disordered" evidence="1">
    <location>
        <begin position="391"/>
        <end position="418"/>
    </location>
</feature>
<evidence type="ECO:0000313" key="3">
    <source>
        <dbReference type="Proteomes" id="UP000829196"/>
    </source>
</evidence>
<evidence type="ECO:0000313" key="2">
    <source>
        <dbReference type="EMBL" id="KAI0507804.1"/>
    </source>
</evidence>
<reference evidence="2" key="1">
    <citation type="journal article" date="2022" name="Front. Genet.">
        <title>Chromosome-Scale Assembly of the Dendrobium nobile Genome Provides Insights Into the Molecular Mechanism of the Biosynthesis of the Medicinal Active Ingredient of Dendrobium.</title>
        <authorList>
            <person name="Xu Q."/>
            <person name="Niu S.-C."/>
            <person name="Li K.-L."/>
            <person name="Zheng P.-J."/>
            <person name="Zhang X.-J."/>
            <person name="Jia Y."/>
            <person name="Liu Y."/>
            <person name="Niu Y.-X."/>
            <person name="Yu L.-H."/>
            <person name="Chen D.-F."/>
            <person name="Zhang G.-Q."/>
        </authorList>
    </citation>
    <scope>NUCLEOTIDE SEQUENCE</scope>
    <source>
        <tissue evidence="2">Leaf</tissue>
    </source>
</reference>
<feature type="compositionally biased region" description="Basic and acidic residues" evidence="1">
    <location>
        <begin position="471"/>
        <end position="482"/>
    </location>
</feature>
<name>A0A8T3BAB0_DENNO</name>
<accession>A0A8T3BAB0</accession>
<organism evidence="2 3">
    <name type="scientific">Dendrobium nobile</name>
    <name type="common">Orchid</name>
    <dbReference type="NCBI Taxonomy" id="94219"/>
    <lineage>
        <taxon>Eukaryota</taxon>
        <taxon>Viridiplantae</taxon>
        <taxon>Streptophyta</taxon>
        <taxon>Embryophyta</taxon>
        <taxon>Tracheophyta</taxon>
        <taxon>Spermatophyta</taxon>
        <taxon>Magnoliopsida</taxon>
        <taxon>Liliopsida</taxon>
        <taxon>Asparagales</taxon>
        <taxon>Orchidaceae</taxon>
        <taxon>Epidendroideae</taxon>
        <taxon>Malaxideae</taxon>
        <taxon>Dendrobiinae</taxon>
        <taxon>Dendrobium</taxon>
    </lineage>
</organism>
<comment type="caution">
    <text evidence="2">The sequence shown here is derived from an EMBL/GenBank/DDBJ whole genome shotgun (WGS) entry which is preliminary data.</text>
</comment>
<dbReference type="AlphaFoldDB" id="A0A8T3BAB0"/>
<dbReference type="EMBL" id="JAGYWB010000010">
    <property type="protein sequence ID" value="KAI0507804.1"/>
    <property type="molecule type" value="Genomic_DNA"/>
</dbReference>
<protein>
    <recommendedName>
        <fullName evidence="4">Protein WVD2-like 7</fullName>
    </recommendedName>
</protein>
<dbReference type="Proteomes" id="UP000829196">
    <property type="component" value="Unassembled WGS sequence"/>
</dbReference>
<feature type="compositionally biased region" description="Basic and acidic residues" evidence="1">
    <location>
        <begin position="532"/>
        <end position="543"/>
    </location>
</feature>
<feature type="compositionally biased region" description="Polar residues" evidence="1">
    <location>
        <begin position="583"/>
        <end position="593"/>
    </location>
</feature>
<feature type="region of interest" description="Disordered" evidence="1">
    <location>
        <begin position="583"/>
        <end position="609"/>
    </location>
</feature>
<dbReference type="PANTHER" id="PTHR47067:SF4">
    <property type="entry name" value="PROTEIN WVD2-LIKE 7 ISOFORM X1"/>
    <property type="match status" value="1"/>
</dbReference>
<proteinExistence type="predicted"/>
<evidence type="ECO:0008006" key="4">
    <source>
        <dbReference type="Google" id="ProtNLM"/>
    </source>
</evidence>
<keyword evidence="3" id="KW-1185">Reference proteome</keyword>
<evidence type="ECO:0000256" key="1">
    <source>
        <dbReference type="SAM" id="MobiDB-lite"/>
    </source>
</evidence>
<feature type="compositionally biased region" description="Polar residues" evidence="1">
    <location>
        <begin position="442"/>
        <end position="458"/>
    </location>
</feature>
<sequence>MATDVDRSCYGWSREDLDDQDDSREISISQMLDHGSISFGRFALEPLSWEKRSVFTHNRYQEELEKCKAPGLVAQKKAYFEEYYKRIRTMKTLQENQHTEPESNCGHNNGVSEKIREDERVVPSKSDVEEMIKTVAPGVEKATTEVSLDVEGETALVKLDSPANLSKENKNETITTSIADSELNEFIRDENKLEPRGIIISGSISQQIGVENQRVIGKKNNGDELDYVIGSDRENASSEVPLSIDVETGLLEADPPVNSSEDDKMGETSQNSKQFQLLDQNSCNHEPITASIEDCKQQDFISQANEVISKETENFVPNDSFYSLSSHKVLKDKLNAEEKKEHSNVAGDFVNSELKSKSVMVTLTQVLRDSSQKRNGKKNVCIVSHKQTVDRISSSKHATAASHESNKKMHSKITTPRPFSFATGKQAVVSISASARYDAKNIMSSSPLPHKNTNSKAVSSRPGIPYSQKRGKLESSGHEPRRQPLVTGEQATHLKGASANNVIRPPKARSVNLPTSCKVGKNVGTNSNRYRRNNEDGKQKANDETCLKEVRAQGKSTIFSVISRNQNPDNIKMARSRIKDLLSVNTKNSQLGDNSLVGRKPRPEKPRWR</sequence>
<dbReference type="PANTHER" id="PTHR47067">
    <property type="entry name" value="TPX2 (TARGETING PROTEIN FOR XKLP2) PROTEIN FAMILY-RELATED"/>
    <property type="match status" value="1"/>
</dbReference>
<dbReference type="OrthoDB" id="621651at2759"/>
<gene>
    <name evidence="2" type="ORF">KFK09_013932</name>
</gene>